<keyword evidence="3" id="KW-1185">Reference proteome</keyword>
<sequence length="66" mass="7766">MSIKQFFDGMINRRWTLKEIILIAIYTVVISMILTPLIGIPVGIGVFYYFHISEEEKQAIRNQSRY</sequence>
<evidence type="ECO:0000313" key="2">
    <source>
        <dbReference type="EMBL" id="UEX90401.1"/>
    </source>
</evidence>
<dbReference type="RefSeq" id="WP_229292897.1">
    <property type="nucleotide sequence ID" value="NZ_CP086654.1"/>
</dbReference>
<dbReference type="EMBL" id="CP086654">
    <property type="protein sequence ID" value="UEX90401.1"/>
    <property type="molecule type" value="Genomic_DNA"/>
</dbReference>
<evidence type="ECO:0000313" key="3">
    <source>
        <dbReference type="Proteomes" id="UP001197626"/>
    </source>
</evidence>
<proteinExistence type="predicted"/>
<gene>
    <name evidence="2" type="ORF">LN051_01645</name>
</gene>
<name>A0ABY3PDJ4_9STAP</name>
<keyword evidence="1" id="KW-0472">Membrane</keyword>
<dbReference type="NCBIfam" id="NF033835">
    <property type="entry name" value="VraH_fam"/>
    <property type="match status" value="1"/>
</dbReference>
<keyword evidence="1" id="KW-1133">Transmembrane helix</keyword>
<feature type="transmembrane region" description="Helical" evidence="1">
    <location>
        <begin position="20"/>
        <end position="50"/>
    </location>
</feature>
<organism evidence="2 3">
    <name type="scientific">Staphylococcus ratti</name>
    <dbReference type="NCBI Taxonomy" id="2892440"/>
    <lineage>
        <taxon>Bacteria</taxon>
        <taxon>Bacillati</taxon>
        <taxon>Bacillota</taxon>
        <taxon>Bacilli</taxon>
        <taxon>Bacillales</taxon>
        <taxon>Staphylococcaceae</taxon>
        <taxon>Staphylococcus</taxon>
    </lineage>
</organism>
<dbReference type="InterPro" id="IPR049869">
    <property type="entry name" value="VraH"/>
</dbReference>
<evidence type="ECO:0000256" key="1">
    <source>
        <dbReference type="SAM" id="Phobius"/>
    </source>
</evidence>
<dbReference type="Proteomes" id="UP001197626">
    <property type="component" value="Chromosome"/>
</dbReference>
<accession>A0ABY3PDJ4</accession>
<protein>
    <submittedName>
        <fullName evidence="2">VraH family protein</fullName>
    </submittedName>
</protein>
<reference evidence="2 3" key="1">
    <citation type="journal article" date="2022" name="Pathogens">
        <title>Staphylococcus ratti sp. nov. Isolated from a Lab Rat.</title>
        <authorList>
            <person name="Kovarovic V."/>
            <person name="Sedlacek I."/>
            <person name="Petras P."/>
            <person name="Kralova S."/>
            <person name="Maslanova I."/>
            <person name="Svec P."/>
            <person name="Neumann-Schaal M."/>
            <person name="Botka T."/>
            <person name="Gelbicova T."/>
            <person name="Stankova E."/>
            <person name="Doskar J."/>
            <person name="Pantucek R."/>
        </authorList>
    </citation>
    <scope>NUCLEOTIDE SEQUENCE [LARGE SCALE GENOMIC DNA]</scope>
    <source>
        <strain evidence="2 3">CCM 9025</strain>
    </source>
</reference>
<keyword evidence="1" id="KW-0812">Transmembrane</keyword>